<dbReference type="AlphaFoldDB" id="A0A918H8V6"/>
<accession>A0A918H8V6</accession>
<gene>
    <name evidence="1" type="ORF">GCM10014713_40190</name>
</gene>
<dbReference type="EMBL" id="BMQQ01000015">
    <property type="protein sequence ID" value="GGT42425.1"/>
    <property type="molecule type" value="Genomic_DNA"/>
</dbReference>
<evidence type="ECO:0000313" key="2">
    <source>
        <dbReference type="Proteomes" id="UP000619486"/>
    </source>
</evidence>
<evidence type="ECO:0000313" key="1">
    <source>
        <dbReference type="EMBL" id="GGT42425.1"/>
    </source>
</evidence>
<comment type="caution">
    <text evidence="1">The sequence shown here is derived from an EMBL/GenBank/DDBJ whole genome shotgun (WGS) entry which is preliminary data.</text>
</comment>
<reference evidence="1" key="2">
    <citation type="submission" date="2020-09" db="EMBL/GenBank/DDBJ databases">
        <authorList>
            <person name="Sun Q."/>
            <person name="Ohkuma M."/>
        </authorList>
    </citation>
    <scope>NUCLEOTIDE SEQUENCE</scope>
    <source>
        <strain evidence="1">JCM 3172</strain>
    </source>
</reference>
<sequence>MTTAKHLATIELLRTRPFPETSTTTDLGSGGPGHHIAELATSEDFWEDDGTRRLAVEEQYEAERDALTVVLGERWGPPQIFSLWSVLDRSMDGEDTPEPWGVLSNHTPDLHLWRVDGLWLGLGVAQWDKELPFQLLAVVTEVDPP</sequence>
<dbReference type="Proteomes" id="UP000619486">
    <property type="component" value="Unassembled WGS sequence"/>
</dbReference>
<reference evidence="1" key="1">
    <citation type="journal article" date="2014" name="Int. J. Syst. Evol. Microbiol.">
        <title>Complete genome sequence of Corynebacterium casei LMG S-19264T (=DSM 44701T), isolated from a smear-ripened cheese.</title>
        <authorList>
            <consortium name="US DOE Joint Genome Institute (JGI-PGF)"/>
            <person name="Walter F."/>
            <person name="Albersmeier A."/>
            <person name="Kalinowski J."/>
            <person name="Ruckert C."/>
        </authorList>
    </citation>
    <scope>NUCLEOTIDE SEQUENCE</scope>
    <source>
        <strain evidence="1">JCM 3172</strain>
    </source>
</reference>
<dbReference type="RefSeq" id="WP_019884504.1">
    <property type="nucleotide sequence ID" value="NZ_BMQQ01000015.1"/>
</dbReference>
<name>A0A918H8V6_9ACTN</name>
<organism evidence="1 2">
    <name type="scientific">Streptomyces purpureus</name>
    <dbReference type="NCBI Taxonomy" id="1951"/>
    <lineage>
        <taxon>Bacteria</taxon>
        <taxon>Bacillati</taxon>
        <taxon>Actinomycetota</taxon>
        <taxon>Actinomycetes</taxon>
        <taxon>Kitasatosporales</taxon>
        <taxon>Streptomycetaceae</taxon>
        <taxon>Streptomyces</taxon>
    </lineage>
</organism>
<keyword evidence="2" id="KW-1185">Reference proteome</keyword>
<proteinExistence type="predicted"/>
<protein>
    <submittedName>
        <fullName evidence="1">Uncharacterized protein</fullName>
    </submittedName>
</protein>